<dbReference type="EMBL" id="BKCJ011323104">
    <property type="protein sequence ID" value="GFD20570.1"/>
    <property type="molecule type" value="Genomic_DNA"/>
</dbReference>
<evidence type="ECO:0000313" key="1">
    <source>
        <dbReference type="EMBL" id="GFD20570.1"/>
    </source>
</evidence>
<gene>
    <name evidence="1" type="ORF">Tci_892539</name>
</gene>
<proteinExistence type="predicted"/>
<organism evidence="1">
    <name type="scientific">Tanacetum cinerariifolium</name>
    <name type="common">Dalmatian daisy</name>
    <name type="synonym">Chrysanthemum cinerariifolium</name>
    <dbReference type="NCBI Taxonomy" id="118510"/>
    <lineage>
        <taxon>Eukaryota</taxon>
        <taxon>Viridiplantae</taxon>
        <taxon>Streptophyta</taxon>
        <taxon>Embryophyta</taxon>
        <taxon>Tracheophyta</taxon>
        <taxon>Spermatophyta</taxon>
        <taxon>Magnoliopsida</taxon>
        <taxon>eudicotyledons</taxon>
        <taxon>Gunneridae</taxon>
        <taxon>Pentapetalae</taxon>
        <taxon>asterids</taxon>
        <taxon>campanulids</taxon>
        <taxon>Asterales</taxon>
        <taxon>Asteraceae</taxon>
        <taxon>Asteroideae</taxon>
        <taxon>Anthemideae</taxon>
        <taxon>Anthemidinae</taxon>
        <taxon>Tanacetum</taxon>
    </lineage>
</organism>
<feature type="non-terminal residue" evidence="1">
    <location>
        <position position="142"/>
    </location>
</feature>
<comment type="caution">
    <text evidence="1">The sequence shown here is derived from an EMBL/GenBank/DDBJ whole genome shotgun (WGS) entry which is preliminary data.</text>
</comment>
<reference evidence="1" key="1">
    <citation type="journal article" date="2019" name="Sci. Rep.">
        <title>Draft genome of Tanacetum cinerariifolium, the natural source of mosquito coil.</title>
        <authorList>
            <person name="Yamashiro T."/>
            <person name="Shiraishi A."/>
            <person name="Satake H."/>
            <person name="Nakayama K."/>
        </authorList>
    </citation>
    <scope>NUCLEOTIDE SEQUENCE</scope>
</reference>
<sequence>MHPLTVDADMLELAKYAKDNKIILVYVEHGSTNVDSSIFVTLKKEVAITEFDKRVGIGPIVVEIDDHFDDLNEILGDYANTEKEITRKEIIVHVGNNSTVDNVVDCDMLYEIEGVGPIKNFKEVEVDADNETKEESVESDLE</sequence>
<protein>
    <submittedName>
        <fullName evidence="1">GAF domain-containing protein</fullName>
    </submittedName>
</protein>
<name>A0A699UDJ2_TANCI</name>
<accession>A0A699UDJ2</accession>
<dbReference type="AlphaFoldDB" id="A0A699UDJ2"/>